<sequence length="198" mass="22115">MAAQRPCCLSPEEIVQLLQDLYENESDAEEHSIDFDMGYEPPQNSESKASSSDSEERMDKQSSGKNIQPFGVYSANISSSVLAASTSAEARSSNGKGRGSKRKNYSSHSEYRRGRGCHFQNHKEGSIYISKDRTSWTVTSASHTTVGKYGAQNVLKEIPGSKSYAKRNVGENVSSVWRLFMDESILRHIKNARMKMQF</sequence>
<feature type="region of interest" description="Disordered" evidence="1">
    <location>
        <begin position="20"/>
        <end position="69"/>
    </location>
</feature>
<proteinExistence type="predicted"/>
<dbReference type="EMBL" id="BGPR01010053">
    <property type="protein sequence ID" value="GBN43989.1"/>
    <property type="molecule type" value="Genomic_DNA"/>
</dbReference>
<keyword evidence="3" id="KW-1185">Reference proteome</keyword>
<reference evidence="2 3" key="1">
    <citation type="journal article" date="2019" name="Sci. Rep.">
        <title>Orb-weaving spider Araneus ventricosus genome elucidates the spidroin gene catalogue.</title>
        <authorList>
            <person name="Kono N."/>
            <person name="Nakamura H."/>
            <person name="Ohtoshi R."/>
            <person name="Moran D.A.P."/>
            <person name="Shinohara A."/>
            <person name="Yoshida Y."/>
            <person name="Fujiwara M."/>
            <person name="Mori M."/>
            <person name="Tomita M."/>
            <person name="Arakawa K."/>
        </authorList>
    </citation>
    <scope>NUCLEOTIDE SEQUENCE [LARGE SCALE GENOMIC DNA]</scope>
</reference>
<dbReference type="AlphaFoldDB" id="A0A4Y2NYZ6"/>
<comment type="caution">
    <text evidence="2">The sequence shown here is derived from an EMBL/GenBank/DDBJ whole genome shotgun (WGS) entry which is preliminary data.</text>
</comment>
<feature type="region of interest" description="Disordered" evidence="1">
    <location>
        <begin position="87"/>
        <end position="113"/>
    </location>
</feature>
<accession>A0A4Y2NYZ6</accession>
<evidence type="ECO:0000313" key="2">
    <source>
        <dbReference type="EMBL" id="GBN43989.1"/>
    </source>
</evidence>
<name>A0A4Y2NYZ6_ARAVE</name>
<dbReference type="Proteomes" id="UP000499080">
    <property type="component" value="Unassembled WGS sequence"/>
</dbReference>
<organism evidence="2 3">
    <name type="scientific">Araneus ventricosus</name>
    <name type="common">Orbweaver spider</name>
    <name type="synonym">Epeira ventricosa</name>
    <dbReference type="NCBI Taxonomy" id="182803"/>
    <lineage>
        <taxon>Eukaryota</taxon>
        <taxon>Metazoa</taxon>
        <taxon>Ecdysozoa</taxon>
        <taxon>Arthropoda</taxon>
        <taxon>Chelicerata</taxon>
        <taxon>Arachnida</taxon>
        <taxon>Araneae</taxon>
        <taxon>Araneomorphae</taxon>
        <taxon>Entelegynae</taxon>
        <taxon>Araneoidea</taxon>
        <taxon>Araneidae</taxon>
        <taxon>Araneus</taxon>
    </lineage>
</organism>
<evidence type="ECO:0000313" key="3">
    <source>
        <dbReference type="Proteomes" id="UP000499080"/>
    </source>
</evidence>
<evidence type="ECO:0000256" key="1">
    <source>
        <dbReference type="SAM" id="MobiDB-lite"/>
    </source>
</evidence>
<protein>
    <submittedName>
        <fullName evidence="2">Uncharacterized protein</fullName>
    </submittedName>
</protein>
<gene>
    <name evidence="2" type="ORF">AVEN_174309_1</name>
</gene>
<dbReference type="OrthoDB" id="6819561at2759"/>